<comment type="caution">
    <text evidence="2">The sequence shown here is derived from an EMBL/GenBank/DDBJ whole genome shotgun (WGS) entry which is preliminary data.</text>
</comment>
<keyword evidence="3" id="KW-1185">Reference proteome</keyword>
<organism evidence="2 3">
    <name type="scientific">Absidia repens</name>
    <dbReference type="NCBI Taxonomy" id="90262"/>
    <lineage>
        <taxon>Eukaryota</taxon>
        <taxon>Fungi</taxon>
        <taxon>Fungi incertae sedis</taxon>
        <taxon>Mucoromycota</taxon>
        <taxon>Mucoromycotina</taxon>
        <taxon>Mucoromycetes</taxon>
        <taxon>Mucorales</taxon>
        <taxon>Cunninghamellaceae</taxon>
        <taxon>Absidia</taxon>
    </lineage>
</organism>
<feature type="transmembrane region" description="Helical" evidence="1">
    <location>
        <begin position="43"/>
        <end position="63"/>
    </location>
</feature>
<evidence type="ECO:0000313" key="3">
    <source>
        <dbReference type="Proteomes" id="UP000193560"/>
    </source>
</evidence>
<sequence>MSIDASALGKLPEIHFDKKSLMQLYDTDETLYYIFTVSSLLPLYSHIKSGFILLLLLSVNVLFRPLSSNFNNEYYIMNRSQFPSNFYPTENPNEIDFYHYITNWAHSLYV</sequence>
<evidence type="ECO:0000313" key="2">
    <source>
        <dbReference type="EMBL" id="ORZ19800.1"/>
    </source>
</evidence>
<dbReference type="AlphaFoldDB" id="A0A1X2IP67"/>
<gene>
    <name evidence="2" type="ORF">BCR42DRAFT_224282</name>
</gene>
<accession>A0A1X2IP67</accession>
<dbReference type="Proteomes" id="UP000193560">
    <property type="component" value="Unassembled WGS sequence"/>
</dbReference>
<keyword evidence="1" id="KW-0472">Membrane</keyword>
<proteinExistence type="predicted"/>
<dbReference type="EMBL" id="MCGE01000007">
    <property type="protein sequence ID" value="ORZ19800.1"/>
    <property type="molecule type" value="Genomic_DNA"/>
</dbReference>
<keyword evidence="1" id="KW-1133">Transmembrane helix</keyword>
<evidence type="ECO:0000256" key="1">
    <source>
        <dbReference type="SAM" id="Phobius"/>
    </source>
</evidence>
<reference evidence="2 3" key="1">
    <citation type="submission" date="2016-07" db="EMBL/GenBank/DDBJ databases">
        <title>Pervasive Adenine N6-methylation of Active Genes in Fungi.</title>
        <authorList>
            <consortium name="DOE Joint Genome Institute"/>
            <person name="Mondo S.J."/>
            <person name="Dannebaum R.O."/>
            <person name="Kuo R.C."/>
            <person name="Labutti K."/>
            <person name="Haridas S."/>
            <person name="Kuo A."/>
            <person name="Salamov A."/>
            <person name="Ahrendt S.R."/>
            <person name="Lipzen A."/>
            <person name="Sullivan W."/>
            <person name="Andreopoulos W.B."/>
            <person name="Clum A."/>
            <person name="Lindquist E."/>
            <person name="Daum C."/>
            <person name="Ramamoorthy G.K."/>
            <person name="Gryganskyi A."/>
            <person name="Culley D."/>
            <person name="Magnuson J.K."/>
            <person name="James T.Y."/>
            <person name="O'Malley M.A."/>
            <person name="Stajich J.E."/>
            <person name="Spatafora J.W."/>
            <person name="Visel A."/>
            <person name="Grigoriev I.V."/>
        </authorList>
    </citation>
    <scope>NUCLEOTIDE SEQUENCE [LARGE SCALE GENOMIC DNA]</scope>
    <source>
        <strain evidence="2 3">NRRL 1336</strain>
    </source>
</reference>
<protein>
    <submittedName>
        <fullName evidence="2">Uncharacterized protein</fullName>
    </submittedName>
</protein>
<keyword evidence="1" id="KW-0812">Transmembrane</keyword>
<name>A0A1X2IP67_9FUNG</name>